<dbReference type="PANTHER" id="PTHR30050:SF5">
    <property type="entry name" value="DNAA REGULATORY INACTIVATOR HDA"/>
    <property type="match status" value="1"/>
</dbReference>
<dbReference type="Proteomes" id="UP001595556">
    <property type="component" value="Unassembled WGS sequence"/>
</dbReference>
<protein>
    <submittedName>
        <fullName evidence="3">DnaA regulatory inactivator Hda</fullName>
    </submittedName>
</protein>
<dbReference type="EMBL" id="JBHRTI010000002">
    <property type="protein sequence ID" value="MFC3146177.1"/>
    <property type="molecule type" value="Genomic_DNA"/>
</dbReference>
<dbReference type="InterPro" id="IPR027417">
    <property type="entry name" value="P-loop_NTPase"/>
</dbReference>
<dbReference type="Gene3D" id="3.40.50.300">
    <property type="entry name" value="P-loop containing nucleotide triphosphate hydrolases"/>
    <property type="match status" value="1"/>
</dbReference>
<feature type="domain" description="Hda lid" evidence="2">
    <location>
        <begin position="171"/>
        <end position="234"/>
    </location>
</feature>
<evidence type="ECO:0000313" key="4">
    <source>
        <dbReference type="Proteomes" id="UP001595556"/>
    </source>
</evidence>
<proteinExistence type="predicted"/>
<gene>
    <name evidence="3" type="primary">hda</name>
    <name evidence="3" type="ORF">ACFOEN_00820</name>
</gene>
<keyword evidence="4" id="KW-1185">Reference proteome</keyword>
<reference evidence="4" key="1">
    <citation type="journal article" date="2019" name="Int. J. Syst. Evol. Microbiol.">
        <title>The Global Catalogue of Microorganisms (GCM) 10K type strain sequencing project: providing services to taxonomists for standard genome sequencing and annotation.</title>
        <authorList>
            <consortium name="The Broad Institute Genomics Platform"/>
            <consortium name="The Broad Institute Genome Sequencing Center for Infectious Disease"/>
            <person name="Wu L."/>
            <person name="Ma J."/>
        </authorList>
    </citation>
    <scope>NUCLEOTIDE SEQUENCE [LARGE SCALE GENOMIC DNA]</scope>
    <source>
        <strain evidence="4">KCTC 52168</strain>
    </source>
</reference>
<evidence type="ECO:0000259" key="2">
    <source>
        <dbReference type="Pfam" id="PF22688"/>
    </source>
</evidence>
<organism evidence="3 4">
    <name type="scientific">Piscinibacterium candidicorallinum</name>
    <dbReference type="NCBI Taxonomy" id="1793872"/>
    <lineage>
        <taxon>Bacteria</taxon>
        <taxon>Pseudomonadati</taxon>
        <taxon>Pseudomonadota</taxon>
        <taxon>Betaproteobacteria</taxon>
        <taxon>Burkholderiales</taxon>
        <taxon>Piscinibacterium</taxon>
    </lineage>
</organism>
<dbReference type="InterPro" id="IPR013317">
    <property type="entry name" value="DnaA_dom"/>
</dbReference>
<dbReference type="Pfam" id="PF00308">
    <property type="entry name" value="Bac_DnaA"/>
    <property type="match status" value="1"/>
</dbReference>
<dbReference type="InterPro" id="IPR017788">
    <property type="entry name" value="Hda"/>
</dbReference>
<dbReference type="SUPFAM" id="SSF52540">
    <property type="entry name" value="P-loop containing nucleoside triphosphate hydrolases"/>
    <property type="match status" value="1"/>
</dbReference>
<feature type="domain" description="Chromosomal replication initiator protein DnaA ATPAse" evidence="1">
    <location>
        <begin position="29"/>
        <end position="81"/>
    </location>
</feature>
<dbReference type="Gene3D" id="1.10.8.60">
    <property type="match status" value="1"/>
</dbReference>
<evidence type="ECO:0000259" key="1">
    <source>
        <dbReference type="Pfam" id="PF00308"/>
    </source>
</evidence>
<evidence type="ECO:0000313" key="3">
    <source>
        <dbReference type="EMBL" id="MFC3146177.1"/>
    </source>
</evidence>
<accession>A0ABV7GY19</accession>
<dbReference type="InterPro" id="IPR055199">
    <property type="entry name" value="Hda_lid"/>
</dbReference>
<sequence length="242" mass="26269">MDDPADAPVFAELAAGQLLLDLGPPPAPTFDNFLPGANDTALHALQQLIADQTAGRLPVAPFITLWGPRGSGKTHLLNAAVAHDGQLLSPVASRAAFEAAGHAPLVAADDVDRFNDWQQQVLFNLYNRCREQGRPHVLASLSAPVAQAVLREDLRTRLGWGLVFGLSPLTDEQAQAAVAKRVAERGLSISPDVVPWLLNRFARDMGSLMRAIDALDTYAMQRKRPITVPLLRELVQQQSRLI</sequence>
<comment type="caution">
    <text evidence="3">The sequence shown here is derived from an EMBL/GenBank/DDBJ whole genome shotgun (WGS) entry which is preliminary data.</text>
</comment>
<dbReference type="PANTHER" id="PTHR30050">
    <property type="entry name" value="CHROMOSOMAL REPLICATION INITIATOR PROTEIN DNAA"/>
    <property type="match status" value="1"/>
</dbReference>
<dbReference type="Pfam" id="PF22688">
    <property type="entry name" value="Hda_lid"/>
    <property type="match status" value="1"/>
</dbReference>
<dbReference type="NCBIfam" id="TIGR03420">
    <property type="entry name" value="DnaA_homol_Hda"/>
    <property type="match status" value="1"/>
</dbReference>
<name>A0ABV7GY19_9BURK</name>